<proteinExistence type="predicted"/>
<comment type="caution">
    <text evidence="2">The sequence shown here is derived from an EMBL/GenBank/DDBJ whole genome shotgun (WGS) entry which is preliminary data.</text>
</comment>
<accession>A0AAD5SK12</accession>
<keyword evidence="3" id="KW-1185">Reference proteome</keyword>
<feature type="compositionally biased region" description="Polar residues" evidence="1">
    <location>
        <begin position="105"/>
        <end position="120"/>
    </location>
</feature>
<feature type="compositionally biased region" description="Low complexity" evidence="1">
    <location>
        <begin position="37"/>
        <end position="47"/>
    </location>
</feature>
<gene>
    <name evidence="2" type="ORF">HK097_007118</name>
</gene>
<feature type="region of interest" description="Disordered" evidence="1">
    <location>
        <begin position="376"/>
        <end position="401"/>
    </location>
</feature>
<feature type="region of interest" description="Disordered" evidence="1">
    <location>
        <begin position="189"/>
        <end position="225"/>
    </location>
</feature>
<reference evidence="2" key="1">
    <citation type="submission" date="2020-05" db="EMBL/GenBank/DDBJ databases">
        <title>Phylogenomic resolution of chytrid fungi.</title>
        <authorList>
            <person name="Stajich J.E."/>
            <person name="Amses K."/>
            <person name="Simmons R."/>
            <person name="Seto K."/>
            <person name="Myers J."/>
            <person name="Bonds A."/>
            <person name="Quandt C.A."/>
            <person name="Barry K."/>
            <person name="Liu P."/>
            <person name="Grigoriev I."/>
            <person name="Longcore J.E."/>
            <person name="James T.Y."/>
        </authorList>
    </citation>
    <scope>NUCLEOTIDE SEQUENCE</scope>
    <source>
        <strain evidence="2">JEL0318</strain>
    </source>
</reference>
<feature type="compositionally biased region" description="Low complexity" evidence="1">
    <location>
        <begin position="1"/>
        <end position="17"/>
    </location>
</feature>
<feature type="region of interest" description="Disordered" evidence="1">
    <location>
        <begin position="430"/>
        <end position="459"/>
    </location>
</feature>
<feature type="compositionally biased region" description="Low complexity" evidence="1">
    <location>
        <begin position="215"/>
        <end position="225"/>
    </location>
</feature>
<feature type="compositionally biased region" description="Low complexity" evidence="1">
    <location>
        <begin position="81"/>
        <end position="97"/>
    </location>
</feature>
<protein>
    <submittedName>
        <fullName evidence="2">Uncharacterized protein</fullName>
    </submittedName>
</protein>
<feature type="compositionally biased region" description="Polar residues" evidence="1">
    <location>
        <begin position="65"/>
        <end position="80"/>
    </location>
</feature>
<evidence type="ECO:0000313" key="2">
    <source>
        <dbReference type="EMBL" id="KAJ3056389.1"/>
    </source>
</evidence>
<feature type="region of interest" description="Disordered" evidence="1">
    <location>
        <begin position="1"/>
        <end position="22"/>
    </location>
</feature>
<name>A0AAD5SK12_9FUNG</name>
<dbReference type="Proteomes" id="UP001212841">
    <property type="component" value="Unassembled WGS sequence"/>
</dbReference>
<dbReference type="EMBL" id="JADGJD010000035">
    <property type="protein sequence ID" value="KAJ3056389.1"/>
    <property type="molecule type" value="Genomic_DNA"/>
</dbReference>
<dbReference type="AlphaFoldDB" id="A0AAD5SK12"/>
<evidence type="ECO:0000256" key="1">
    <source>
        <dbReference type="SAM" id="MobiDB-lite"/>
    </source>
</evidence>
<organism evidence="2 3">
    <name type="scientific">Rhizophlyctis rosea</name>
    <dbReference type="NCBI Taxonomy" id="64517"/>
    <lineage>
        <taxon>Eukaryota</taxon>
        <taxon>Fungi</taxon>
        <taxon>Fungi incertae sedis</taxon>
        <taxon>Chytridiomycota</taxon>
        <taxon>Chytridiomycota incertae sedis</taxon>
        <taxon>Chytridiomycetes</taxon>
        <taxon>Rhizophlyctidales</taxon>
        <taxon>Rhizophlyctidaceae</taxon>
        <taxon>Rhizophlyctis</taxon>
    </lineage>
</organism>
<feature type="region of interest" description="Disordered" evidence="1">
    <location>
        <begin position="105"/>
        <end position="124"/>
    </location>
</feature>
<evidence type="ECO:0000313" key="3">
    <source>
        <dbReference type="Proteomes" id="UP001212841"/>
    </source>
</evidence>
<feature type="region of interest" description="Disordered" evidence="1">
    <location>
        <begin position="37"/>
        <end position="97"/>
    </location>
</feature>
<sequence length="500" mass="54760">MAHATPPTHSSHPYPSSELIRHKEPHPHPLLAVSLHSLSSPSESSFHTPTATEGLAPPTGLYQPFYSSGESPSHSTHKSVATSTTAIPPIPPALTISHIPHQSSTQANSFVEYETTTSEDTGWESASMMGLPLTTEEARQDVAVYSKLLQRVNEALGSVEGGNHLSTDMEESLLHKVEEVLSALEIAPHSQKDGGSARRQSQHSETLHFPPYGPSDTSTSTSTSTYDLSHRQLALDLSWADGTYRLDDPSSTLYHRHRATTDRLNRLNNLRTPSNQHTQRPADVLSPLLETSYGGLGDSLLEAGRLANTRRNDVRKREEQRDGVGGMGGAAVDFPRIEYESFVDDDTMAERALAPLLAKYLPRELLNETTAYSPKFASTKPIPTRTHDTHTPSYKDLSPNDGTITMTEQTSLDFEDQLSLASLEYMKRHQLDRGSSLPSNRVDRRAGGGGGGVPNGVESPVVQRVQLGRTMGVARGEPMTRILDVEGIRRLPKLGMQKRY</sequence>